<name>W2RVL3_CYPE1</name>
<evidence type="ECO:0000313" key="4">
    <source>
        <dbReference type="Proteomes" id="UP000030752"/>
    </source>
</evidence>
<proteinExistence type="predicted"/>
<dbReference type="EMBL" id="KB822721">
    <property type="protein sequence ID" value="ETN39808.1"/>
    <property type="molecule type" value="Genomic_DNA"/>
</dbReference>
<dbReference type="Proteomes" id="UP000030752">
    <property type="component" value="Unassembled WGS sequence"/>
</dbReference>
<dbReference type="AlphaFoldDB" id="W2RVL3"/>
<dbReference type="GeneID" id="19973373"/>
<dbReference type="InParanoid" id="W2RVL3"/>
<evidence type="ECO:0000256" key="1">
    <source>
        <dbReference type="SAM" id="Coils"/>
    </source>
</evidence>
<keyword evidence="1" id="KW-0175">Coiled coil</keyword>
<dbReference type="HOGENOM" id="CLU_033245_0_0_1"/>
<evidence type="ECO:0000256" key="2">
    <source>
        <dbReference type="SAM" id="MobiDB-lite"/>
    </source>
</evidence>
<sequence length="404" mass="44296">MSAIRTVPRVARPALRCQARRGFAQSARRAQNAKPETPAGAGGASGAVTGGLVGGAVAVVIGYTWYSLSGAKSAVGTVSQTKKYLDDTLKKTTEKAPNPNEAIQWLRQTASGYAGLIPGAQQYVDSTFDELDQISKEHKDEVNKIVQGSYDELKQITKEKGASMEGLMKAWQVLQSAAKQIGSLAGDVGKDVLNRHPEVQDKFGGKFNELKRMGDQYGPEAKKKVDETWNQVQDALKGGIGVGSLDQVRKIIEEKIQDVRQIGDQAWDKGMEQAKPYLDKSPQVKEFVEKNKDKLKNSNLNELWDQVQQAAQKGDTADLEKFAKEKADQASQHFGGGSLEQYFKMLPNSGEIGSKFQQLKEVADKHGDKAQKLLQETFDEVKKVLEKKVDEGQKIAEQASKDAK</sequence>
<feature type="region of interest" description="Disordered" evidence="2">
    <location>
        <begin position="21"/>
        <end position="44"/>
    </location>
</feature>
<feature type="coiled-coil region" evidence="1">
    <location>
        <begin position="356"/>
        <end position="402"/>
    </location>
</feature>
<dbReference type="OrthoDB" id="3883941at2759"/>
<reference evidence="3 4" key="1">
    <citation type="submission" date="2013-03" db="EMBL/GenBank/DDBJ databases">
        <title>The Genome Sequence of Phialophora europaea CBS 101466.</title>
        <authorList>
            <consortium name="The Broad Institute Genomics Platform"/>
            <person name="Cuomo C."/>
            <person name="de Hoog S."/>
            <person name="Gorbushina A."/>
            <person name="Walker B."/>
            <person name="Young S.K."/>
            <person name="Zeng Q."/>
            <person name="Gargeya S."/>
            <person name="Fitzgerald M."/>
            <person name="Haas B."/>
            <person name="Abouelleil A."/>
            <person name="Allen A.W."/>
            <person name="Alvarado L."/>
            <person name="Arachchi H.M."/>
            <person name="Berlin A.M."/>
            <person name="Chapman S.B."/>
            <person name="Gainer-Dewar J."/>
            <person name="Goldberg J."/>
            <person name="Griggs A."/>
            <person name="Gujja S."/>
            <person name="Hansen M."/>
            <person name="Howarth C."/>
            <person name="Imamovic A."/>
            <person name="Ireland A."/>
            <person name="Larimer J."/>
            <person name="McCowan C."/>
            <person name="Murphy C."/>
            <person name="Pearson M."/>
            <person name="Poon T.W."/>
            <person name="Priest M."/>
            <person name="Roberts A."/>
            <person name="Saif S."/>
            <person name="Shea T."/>
            <person name="Sisk P."/>
            <person name="Sykes S."/>
            <person name="Wortman J."/>
            <person name="Nusbaum C."/>
            <person name="Birren B."/>
        </authorList>
    </citation>
    <scope>NUCLEOTIDE SEQUENCE [LARGE SCALE GENOMIC DNA]</scope>
    <source>
        <strain evidence="3 4">CBS 101466</strain>
    </source>
</reference>
<dbReference type="STRING" id="1220924.W2RVL3"/>
<dbReference type="eggNOG" id="ENOG502RHGF">
    <property type="taxonomic scope" value="Eukaryota"/>
</dbReference>
<evidence type="ECO:0000313" key="3">
    <source>
        <dbReference type="EMBL" id="ETN39808.1"/>
    </source>
</evidence>
<gene>
    <name evidence="3" type="ORF">HMPREF1541_06034</name>
</gene>
<accession>W2RVL3</accession>
<keyword evidence="4" id="KW-1185">Reference proteome</keyword>
<dbReference type="VEuPathDB" id="FungiDB:HMPREF1541_06034"/>
<dbReference type="RefSeq" id="XP_008718593.1">
    <property type="nucleotide sequence ID" value="XM_008720371.1"/>
</dbReference>
<organism evidence="3 4">
    <name type="scientific">Cyphellophora europaea (strain CBS 101466)</name>
    <name type="common">Phialophora europaea</name>
    <dbReference type="NCBI Taxonomy" id="1220924"/>
    <lineage>
        <taxon>Eukaryota</taxon>
        <taxon>Fungi</taxon>
        <taxon>Dikarya</taxon>
        <taxon>Ascomycota</taxon>
        <taxon>Pezizomycotina</taxon>
        <taxon>Eurotiomycetes</taxon>
        <taxon>Chaetothyriomycetidae</taxon>
        <taxon>Chaetothyriales</taxon>
        <taxon>Cyphellophoraceae</taxon>
        <taxon>Cyphellophora</taxon>
    </lineage>
</organism>
<protein>
    <submittedName>
        <fullName evidence="3">Uncharacterized protein</fullName>
    </submittedName>
</protein>